<comment type="subcellular location">
    <subcellularLocation>
        <location evidence="2">Membrane</location>
    </subcellularLocation>
</comment>
<dbReference type="InterPro" id="IPR036890">
    <property type="entry name" value="HATPase_C_sf"/>
</dbReference>
<dbReference type="GO" id="GO:0016020">
    <property type="term" value="C:membrane"/>
    <property type="evidence" value="ECO:0007669"/>
    <property type="project" value="UniProtKB-SubCell"/>
</dbReference>
<dbReference type="RefSeq" id="WP_017377646.1">
    <property type="nucleotide sequence ID" value="NZ_CP013781.1"/>
</dbReference>
<dbReference type="InterPro" id="IPR005467">
    <property type="entry name" value="His_kinase_dom"/>
</dbReference>
<evidence type="ECO:0000256" key="2">
    <source>
        <dbReference type="ARBA" id="ARBA00004370"/>
    </source>
</evidence>
<dbReference type="InterPro" id="IPR050351">
    <property type="entry name" value="BphY/WalK/GraS-like"/>
</dbReference>
<dbReference type="Gene3D" id="6.10.340.10">
    <property type="match status" value="1"/>
</dbReference>
<dbReference type="Gene3D" id="1.10.287.130">
    <property type="match status" value="1"/>
</dbReference>
<dbReference type="SUPFAM" id="SSF55874">
    <property type="entry name" value="ATPase domain of HSP90 chaperone/DNA topoisomerase II/histidine kinase"/>
    <property type="match status" value="1"/>
</dbReference>
<evidence type="ECO:0000313" key="8">
    <source>
        <dbReference type="Proteomes" id="UP000029558"/>
    </source>
</evidence>
<keyword evidence="4" id="KW-0597">Phosphoprotein</keyword>
<dbReference type="GO" id="GO:0000155">
    <property type="term" value="F:phosphorelay sensor kinase activity"/>
    <property type="evidence" value="ECO:0007669"/>
    <property type="project" value="InterPro"/>
</dbReference>
<dbReference type="PRINTS" id="PR00344">
    <property type="entry name" value="BCTRLSENSOR"/>
</dbReference>
<dbReference type="InterPro" id="IPR003594">
    <property type="entry name" value="HATPase_dom"/>
</dbReference>
<dbReference type="SUPFAM" id="SSF47384">
    <property type="entry name" value="Homodimeric domain of signal transducing histidine kinase"/>
    <property type="match status" value="1"/>
</dbReference>
<dbReference type="Gene3D" id="3.30.565.10">
    <property type="entry name" value="Histidine kinase-like ATPase, C-terminal domain"/>
    <property type="match status" value="1"/>
</dbReference>
<dbReference type="CDD" id="cd06225">
    <property type="entry name" value="HAMP"/>
    <property type="match status" value="1"/>
</dbReference>
<dbReference type="GO" id="GO:0000156">
    <property type="term" value="F:phosphorelay response regulator activity"/>
    <property type="evidence" value="ECO:0007669"/>
    <property type="project" value="TreeGrafter"/>
</dbReference>
<protein>
    <recommendedName>
        <fullName evidence="3">histidine kinase</fullName>
        <ecNumber evidence="3">2.7.13.3</ecNumber>
    </recommendedName>
</protein>
<evidence type="ECO:0000256" key="4">
    <source>
        <dbReference type="ARBA" id="ARBA00022553"/>
    </source>
</evidence>
<evidence type="ECO:0000256" key="5">
    <source>
        <dbReference type="ARBA" id="ARBA00022679"/>
    </source>
</evidence>
<dbReference type="Pfam" id="PF02518">
    <property type="entry name" value="HATPase_c"/>
    <property type="match status" value="1"/>
</dbReference>
<dbReference type="InterPro" id="IPR036097">
    <property type="entry name" value="HisK_dim/P_sf"/>
</dbReference>
<proteinExistence type="predicted"/>
<dbReference type="EMBL" id="CP012508">
    <property type="protein sequence ID" value="ALB21550.1"/>
    <property type="molecule type" value="Genomic_DNA"/>
</dbReference>
<evidence type="ECO:0000256" key="3">
    <source>
        <dbReference type="ARBA" id="ARBA00012438"/>
    </source>
</evidence>
<evidence type="ECO:0000256" key="1">
    <source>
        <dbReference type="ARBA" id="ARBA00000085"/>
    </source>
</evidence>
<dbReference type="Proteomes" id="UP000029558">
    <property type="component" value="Chromosome"/>
</dbReference>
<accession>A0A1L6TGJ5</accession>
<keyword evidence="5 7" id="KW-0808">Transferase</keyword>
<dbReference type="GO" id="GO:0007234">
    <property type="term" value="P:osmosensory signaling via phosphorelay pathway"/>
    <property type="evidence" value="ECO:0007669"/>
    <property type="project" value="TreeGrafter"/>
</dbReference>
<dbReference type="PROSITE" id="PS50109">
    <property type="entry name" value="HIS_KIN"/>
    <property type="match status" value="1"/>
</dbReference>
<dbReference type="CDD" id="cd00082">
    <property type="entry name" value="HisKA"/>
    <property type="match status" value="1"/>
</dbReference>
<dbReference type="PANTHER" id="PTHR42878:SF15">
    <property type="entry name" value="BACTERIOPHYTOCHROME"/>
    <property type="match status" value="1"/>
</dbReference>
<dbReference type="Pfam" id="PF00672">
    <property type="entry name" value="HAMP"/>
    <property type="match status" value="1"/>
</dbReference>
<dbReference type="PANTHER" id="PTHR42878">
    <property type="entry name" value="TWO-COMPONENT HISTIDINE KINASE"/>
    <property type="match status" value="1"/>
</dbReference>
<organism evidence="7 8">
    <name type="scientific">Piscirickettsia salmonis</name>
    <dbReference type="NCBI Taxonomy" id="1238"/>
    <lineage>
        <taxon>Bacteria</taxon>
        <taxon>Pseudomonadati</taxon>
        <taxon>Pseudomonadota</taxon>
        <taxon>Gammaproteobacteria</taxon>
        <taxon>Thiotrichales</taxon>
        <taxon>Piscirickettsiaceae</taxon>
        <taxon>Piscirickettsia</taxon>
    </lineage>
</organism>
<evidence type="ECO:0000256" key="6">
    <source>
        <dbReference type="ARBA" id="ARBA00022777"/>
    </source>
</evidence>
<dbReference type="SMART" id="SM00387">
    <property type="entry name" value="HATPase_c"/>
    <property type="match status" value="1"/>
</dbReference>
<dbReference type="OrthoDB" id="6110670at2"/>
<keyword evidence="6" id="KW-0418">Kinase</keyword>
<dbReference type="EC" id="2.7.13.3" evidence="3"/>
<name>A0A1L6TGJ5_PISSA</name>
<dbReference type="InterPro" id="IPR003661">
    <property type="entry name" value="HisK_dim/P_dom"/>
</dbReference>
<dbReference type="AlphaFoldDB" id="A0A1L6TGJ5"/>
<gene>
    <name evidence="7" type="ORF">KU39_366</name>
</gene>
<dbReference type="GO" id="GO:0030295">
    <property type="term" value="F:protein kinase activator activity"/>
    <property type="evidence" value="ECO:0007669"/>
    <property type="project" value="TreeGrafter"/>
</dbReference>
<dbReference type="InterPro" id="IPR004358">
    <property type="entry name" value="Sig_transdc_His_kin-like_C"/>
</dbReference>
<sequence length="525" mass="59820">MRINTRILLVLSLLLILIAIFGFSSYLGMREVNNDWQKYQNTTRSKIDLLNKLEDALGFHGMIGAYRDYIQLQNKTSLDTFDQTSIEALNLIRQYRKMQQLTRAEQSNLFTLEALVRDYQKLVRNIKVNSNHTPNNNAILANSNEQNKKDNSSLYFKTKKTLYKIINDQSYMQSQAINEKMAEVTGIVVIVGPLIIFVLIGLSLMLFFYVVKPLRSLTLTVRNIANYGYLEYPDLIHSHDEMADIALSLHLMVKTLGDITEAAELIGAGQYNQQITPRSDDDALAHSINTMSRLLYEKHIDLQHSYNELEHFDKAASAELKDPMHMMLLHIESLQQEEHLSQHGLESLHLINDIAKRMHLSMTDILEYSRANANFIEEEIEITHCIEDALHATHKAISAQKVKVTVEFQSAKAVGTHALLTMLYQHLIENALKYHAGKPEIIFTLDTTGKHPVYGVKDHGLGIDPQYTDQIFTAFTRLHTHKEFEGSGIGLATCRRIVLAHRGDIWVESTGLGKGCHFKFTLNEN</sequence>
<comment type="catalytic activity">
    <reaction evidence="1">
        <text>ATP + protein L-histidine = ADP + protein N-phospho-L-histidine.</text>
        <dbReference type="EC" id="2.7.13.3"/>
    </reaction>
</comment>
<dbReference type="InterPro" id="IPR003660">
    <property type="entry name" value="HAMP_dom"/>
</dbReference>
<reference evidence="7 8" key="1">
    <citation type="journal article" date="2014" name="Genome Announc.">
        <title>Comparative Genome Analysis of Two Isolates of the Fish Pathogen Piscirickettsia salmonis from Different Hosts Reveals Major Differences in Virulence-Associated Secretion Systems.</title>
        <authorList>
            <person name="Bohle H."/>
            <person name="Henriquez P."/>
            <person name="Grothusen H."/>
            <person name="Navas E."/>
            <person name="Sandoval A."/>
            <person name="Bustamante F."/>
            <person name="Bustos P."/>
            <person name="Mancilla M."/>
        </authorList>
    </citation>
    <scope>NUCLEOTIDE SEQUENCE [LARGE SCALE GENOMIC DNA]</scope>
    <source>
        <strain evidence="8">B1-32597</strain>
    </source>
</reference>
<evidence type="ECO:0000313" key="7">
    <source>
        <dbReference type="EMBL" id="ALB21550.1"/>
    </source>
</evidence>